<dbReference type="NCBIfam" id="TIGR03113">
    <property type="entry name" value="exosort_XrtB"/>
    <property type="match status" value="1"/>
</dbReference>
<gene>
    <name evidence="9" type="primary">xrtB</name>
    <name evidence="9" type="ORF">LPC04_09150</name>
</gene>
<evidence type="ECO:0000256" key="4">
    <source>
        <dbReference type="ARBA" id="ARBA00022692"/>
    </source>
</evidence>
<dbReference type="InterPro" id="IPR013426">
    <property type="entry name" value="EpsH-like"/>
</dbReference>
<dbReference type="Pfam" id="PF09721">
    <property type="entry name" value="Exosortase_EpsH"/>
    <property type="match status" value="1"/>
</dbReference>
<dbReference type="GO" id="GO:0005886">
    <property type="term" value="C:plasma membrane"/>
    <property type="evidence" value="ECO:0007669"/>
    <property type="project" value="UniProtKB-SubCell"/>
</dbReference>
<name>A0A9X1YHK7_9BURK</name>
<evidence type="ECO:0000256" key="6">
    <source>
        <dbReference type="ARBA" id="ARBA00022989"/>
    </source>
</evidence>
<dbReference type="InterPro" id="IPR026392">
    <property type="entry name" value="Exo/Archaeosortase_dom"/>
</dbReference>
<dbReference type="NCBIfam" id="TIGR02602">
    <property type="entry name" value="8TM_EpsH"/>
    <property type="match status" value="1"/>
</dbReference>
<feature type="transmembrane region" description="Helical" evidence="8">
    <location>
        <begin position="219"/>
        <end position="248"/>
    </location>
</feature>
<dbReference type="EMBL" id="JAJLJH010000001">
    <property type="protein sequence ID" value="MCK9685872.1"/>
    <property type="molecule type" value="Genomic_DNA"/>
</dbReference>
<evidence type="ECO:0000313" key="10">
    <source>
        <dbReference type="Proteomes" id="UP001139353"/>
    </source>
</evidence>
<reference evidence="9" key="1">
    <citation type="submission" date="2021-11" db="EMBL/GenBank/DDBJ databases">
        <title>BS-T2-15 a new species belonging to the Comamonadaceae family isolated from the soil of a French oak forest.</title>
        <authorList>
            <person name="Mieszkin S."/>
            <person name="Alain K."/>
        </authorList>
    </citation>
    <scope>NUCLEOTIDE SEQUENCE</scope>
    <source>
        <strain evidence="9">BS-T2-15</strain>
    </source>
</reference>
<feature type="transmembrane region" description="Helical" evidence="8">
    <location>
        <begin position="13"/>
        <end position="34"/>
    </location>
</feature>
<evidence type="ECO:0000313" key="9">
    <source>
        <dbReference type="EMBL" id="MCK9685872.1"/>
    </source>
</evidence>
<organism evidence="9 10">
    <name type="scientific">Scleromatobacter humisilvae</name>
    <dbReference type="NCBI Taxonomy" id="2897159"/>
    <lineage>
        <taxon>Bacteria</taxon>
        <taxon>Pseudomonadati</taxon>
        <taxon>Pseudomonadota</taxon>
        <taxon>Betaproteobacteria</taxon>
        <taxon>Burkholderiales</taxon>
        <taxon>Sphaerotilaceae</taxon>
        <taxon>Scleromatobacter</taxon>
    </lineage>
</organism>
<proteinExistence type="predicted"/>
<accession>A0A9X1YHK7</accession>
<keyword evidence="2" id="KW-1003">Cell membrane</keyword>
<feature type="transmembrane region" description="Helical" evidence="8">
    <location>
        <begin position="254"/>
        <end position="275"/>
    </location>
</feature>
<dbReference type="InterPro" id="IPR017544">
    <property type="entry name" value="Exosortase-2"/>
</dbReference>
<keyword evidence="7 8" id="KW-0472">Membrane</keyword>
<dbReference type="AlphaFoldDB" id="A0A9X1YHK7"/>
<evidence type="ECO:0000256" key="3">
    <source>
        <dbReference type="ARBA" id="ARBA00022670"/>
    </source>
</evidence>
<dbReference type="Proteomes" id="UP001139353">
    <property type="component" value="Unassembled WGS sequence"/>
</dbReference>
<dbReference type="RefSeq" id="WP_275681862.1">
    <property type="nucleotide sequence ID" value="NZ_JAJLJH010000001.1"/>
</dbReference>
<feature type="transmembrane region" description="Helical" evidence="8">
    <location>
        <begin position="123"/>
        <end position="141"/>
    </location>
</feature>
<keyword evidence="4 8" id="KW-0812">Transmembrane</keyword>
<protein>
    <submittedName>
        <fullName evidence="9">Exosortase B</fullName>
    </submittedName>
</protein>
<evidence type="ECO:0000256" key="2">
    <source>
        <dbReference type="ARBA" id="ARBA00022475"/>
    </source>
</evidence>
<feature type="transmembrane region" description="Helical" evidence="8">
    <location>
        <begin position="183"/>
        <end position="207"/>
    </location>
</feature>
<feature type="transmembrane region" description="Helical" evidence="8">
    <location>
        <begin position="75"/>
        <end position="92"/>
    </location>
</feature>
<feature type="transmembrane region" description="Helical" evidence="8">
    <location>
        <begin position="99"/>
        <end position="117"/>
    </location>
</feature>
<keyword evidence="6 8" id="KW-1133">Transmembrane helix</keyword>
<keyword evidence="5" id="KW-0378">Hydrolase</keyword>
<dbReference type="NCBIfam" id="TIGR04178">
    <property type="entry name" value="exo_archaeo"/>
    <property type="match status" value="1"/>
</dbReference>
<sequence>MSVVQRLTAPRTIPWWICVLGLLALYLPTLRDLAVNLWFGEAQEQSQGVIVLAICVWLIFRSWDRIDDTEASSPRPILGWALMAIGLLLYVFGRSQRILSAQTASALFMLPGVVLLLRGPRQLRGAAFALFFMFFLIPLPATFVDAITQPMKLAVSTAATAAMYAAGYPIARTGVILQIGQYQLLVADACAGLHTLFSLEAMGLLYLNVVRHSSVFRNIALAILIVPISFVANVIRVIVLALITYYYGDEAGQGFLHGAAGMVLFLTALLFIIATDSGLRWLAIRTTARPQHV</sequence>
<evidence type="ECO:0000256" key="8">
    <source>
        <dbReference type="SAM" id="Phobius"/>
    </source>
</evidence>
<dbReference type="GO" id="GO:0006508">
    <property type="term" value="P:proteolysis"/>
    <property type="evidence" value="ECO:0007669"/>
    <property type="project" value="UniProtKB-KW"/>
</dbReference>
<keyword evidence="10" id="KW-1185">Reference proteome</keyword>
<evidence type="ECO:0000256" key="1">
    <source>
        <dbReference type="ARBA" id="ARBA00004651"/>
    </source>
</evidence>
<keyword evidence="3" id="KW-0645">Protease</keyword>
<evidence type="ECO:0000256" key="7">
    <source>
        <dbReference type="ARBA" id="ARBA00023136"/>
    </source>
</evidence>
<dbReference type="InterPro" id="IPR019127">
    <property type="entry name" value="Exosortase"/>
</dbReference>
<comment type="caution">
    <text evidence="9">The sequence shown here is derived from an EMBL/GenBank/DDBJ whole genome shotgun (WGS) entry which is preliminary data.</text>
</comment>
<dbReference type="GO" id="GO:0008233">
    <property type="term" value="F:peptidase activity"/>
    <property type="evidence" value="ECO:0007669"/>
    <property type="project" value="UniProtKB-KW"/>
</dbReference>
<evidence type="ECO:0000256" key="5">
    <source>
        <dbReference type="ARBA" id="ARBA00022801"/>
    </source>
</evidence>
<feature type="transmembrane region" description="Helical" evidence="8">
    <location>
        <begin position="153"/>
        <end position="171"/>
    </location>
</feature>
<comment type="subcellular location">
    <subcellularLocation>
        <location evidence="1">Cell membrane</location>
        <topology evidence="1">Multi-pass membrane protein</topology>
    </subcellularLocation>
</comment>